<accession>A0A6A7B9Z3</accession>
<feature type="region of interest" description="Disordered" evidence="1">
    <location>
        <begin position="619"/>
        <end position="668"/>
    </location>
</feature>
<feature type="region of interest" description="Disordered" evidence="1">
    <location>
        <begin position="1"/>
        <end position="144"/>
    </location>
</feature>
<feature type="compositionally biased region" description="Acidic residues" evidence="1">
    <location>
        <begin position="65"/>
        <end position="90"/>
    </location>
</feature>
<feature type="compositionally biased region" description="Acidic residues" evidence="1">
    <location>
        <begin position="417"/>
        <end position="428"/>
    </location>
</feature>
<dbReference type="Proteomes" id="UP000799423">
    <property type="component" value="Unassembled WGS sequence"/>
</dbReference>
<feature type="compositionally biased region" description="Low complexity" evidence="1">
    <location>
        <begin position="331"/>
        <end position="343"/>
    </location>
</feature>
<feature type="region of interest" description="Disordered" evidence="1">
    <location>
        <begin position="394"/>
        <end position="476"/>
    </location>
</feature>
<dbReference type="EMBL" id="MU006299">
    <property type="protein sequence ID" value="KAF2852190.1"/>
    <property type="molecule type" value="Genomic_DNA"/>
</dbReference>
<feature type="compositionally biased region" description="Basic and acidic residues" evidence="1">
    <location>
        <begin position="309"/>
        <end position="326"/>
    </location>
</feature>
<feature type="region of interest" description="Disordered" evidence="1">
    <location>
        <begin position="302"/>
        <end position="343"/>
    </location>
</feature>
<feature type="compositionally biased region" description="Basic and acidic residues" evidence="1">
    <location>
        <begin position="16"/>
        <end position="26"/>
    </location>
</feature>
<feature type="compositionally biased region" description="Polar residues" evidence="1">
    <location>
        <begin position="431"/>
        <end position="443"/>
    </location>
</feature>
<evidence type="ECO:0000313" key="3">
    <source>
        <dbReference type="Proteomes" id="UP000799423"/>
    </source>
</evidence>
<feature type="compositionally biased region" description="Acidic residues" evidence="1">
    <location>
        <begin position="619"/>
        <end position="639"/>
    </location>
</feature>
<dbReference type="AlphaFoldDB" id="A0A6A7B9Z3"/>
<protein>
    <submittedName>
        <fullName evidence="2">Uncharacterized protein</fullName>
    </submittedName>
</protein>
<reference evidence="2" key="1">
    <citation type="submission" date="2020-01" db="EMBL/GenBank/DDBJ databases">
        <authorList>
            <consortium name="DOE Joint Genome Institute"/>
            <person name="Haridas S."/>
            <person name="Albert R."/>
            <person name="Binder M."/>
            <person name="Bloem J."/>
            <person name="Labutti K."/>
            <person name="Salamov A."/>
            <person name="Andreopoulos B."/>
            <person name="Baker S.E."/>
            <person name="Barry K."/>
            <person name="Bills G."/>
            <person name="Bluhm B.H."/>
            <person name="Cannon C."/>
            <person name="Castanera R."/>
            <person name="Culley D.E."/>
            <person name="Daum C."/>
            <person name="Ezra D."/>
            <person name="Gonzalez J.B."/>
            <person name="Henrissat B."/>
            <person name="Kuo A."/>
            <person name="Liang C."/>
            <person name="Lipzen A."/>
            <person name="Lutzoni F."/>
            <person name="Magnuson J."/>
            <person name="Mondo S."/>
            <person name="Nolan M."/>
            <person name="Ohm R."/>
            <person name="Pangilinan J."/>
            <person name="Park H.-J."/>
            <person name="Ramirez L."/>
            <person name="Alfaro M."/>
            <person name="Sun H."/>
            <person name="Tritt A."/>
            <person name="Yoshinaga Y."/>
            <person name="Zwiers L.-H."/>
            <person name="Turgeon B.G."/>
            <person name="Goodwin S.B."/>
            <person name="Spatafora J.W."/>
            <person name="Crous P.W."/>
            <person name="Grigoriev I.V."/>
        </authorList>
    </citation>
    <scope>NUCLEOTIDE SEQUENCE</scope>
    <source>
        <strain evidence="2">IPT5</strain>
    </source>
</reference>
<feature type="compositionally biased region" description="Polar residues" evidence="1">
    <location>
        <begin position="644"/>
        <end position="664"/>
    </location>
</feature>
<feature type="compositionally biased region" description="Low complexity" evidence="1">
    <location>
        <begin position="406"/>
        <end position="416"/>
    </location>
</feature>
<dbReference type="OrthoDB" id="5399183at2759"/>
<feature type="region of interest" description="Disordered" evidence="1">
    <location>
        <begin position="742"/>
        <end position="785"/>
    </location>
</feature>
<organism evidence="2 3">
    <name type="scientific">Plenodomus tracheiphilus IPT5</name>
    <dbReference type="NCBI Taxonomy" id="1408161"/>
    <lineage>
        <taxon>Eukaryota</taxon>
        <taxon>Fungi</taxon>
        <taxon>Dikarya</taxon>
        <taxon>Ascomycota</taxon>
        <taxon>Pezizomycotina</taxon>
        <taxon>Dothideomycetes</taxon>
        <taxon>Pleosporomycetidae</taxon>
        <taxon>Pleosporales</taxon>
        <taxon>Pleosporineae</taxon>
        <taxon>Leptosphaeriaceae</taxon>
        <taxon>Plenodomus</taxon>
    </lineage>
</organism>
<sequence length="785" mass="85797">MAHLTYARAPMADMGGTHHQDRKLMHDTTASIRRSDRWSTCEDTTTDSIHLTGGRGSEHSATEEGANEDDDEEEADSSTAQDDENDDTDADVPAPFCGYGKGGKGKGKRPAIRVEPIEDVETHNEDDEVPALGAGLFPNKHPLNSLLKTNKKRTFSNLSSTSVLFGDDSTDQESFPRRKVARKLSNAVTKPLLTYKENDSEASVTHYENAIESDDEDYSGVNLIPEDDESDIETMERREESYIPQEEQQATTLLNEYRDARRLSLESAGSDNIFDATAPLDDVFISSLPDFGFAQFFEPDAIPASPEPAAKRKFSDSSTKRVRFDDEVQVSDDSSSESSELDSSVFPDLFLDQDKLPPLLHQLMEVDPDDDDGDIDSPMSDSSFWDFAQEESRITQIDNSDDTDDGSSAGSSGYDSDMGDTTDEEDFGTDLRSQTPTQNQSVLRQPASAPGSRAATPKPFDRSSRPTGRQIPPARGVFIHNSSNEAIAITNRSTKTVTFYRPRTTLIPWIPMAAYPSSTSSTANNSPRNSVAQLNANASDSEVSNEVFNNSINTDIMLSGIFGSAPGNEYFFGNESVGPPEAFYPFVSIGSGGNFNEMEEDDEDSDDFEDDLDITDFMDFGSEGDDTDEDQDDDIEDTDVPATPATSTLAIDGSTPAQPMSATPVNRKRTTSDVMLEHFDRGVVTAFRNNQNRYRDVASLPSDPAARASVSRPVRSGKSAETLITPLRKRSRSNRMARSPLKPFSAIGNHSSPLGKVTKAAGRLQSSVMSPPRGPPPRMGTFSKV</sequence>
<evidence type="ECO:0000256" key="1">
    <source>
        <dbReference type="SAM" id="MobiDB-lite"/>
    </source>
</evidence>
<dbReference type="PANTHER" id="PTHR35711">
    <property type="entry name" value="EXPRESSED PROTEIN"/>
    <property type="match status" value="1"/>
</dbReference>
<proteinExistence type="predicted"/>
<evidence type="ECO:0000313" key="2">
    <source>
        <dbReference type="EMBL" id="KAF2852190.1"/>
    </source>
</evidence>
<keyword evidence="3" id="KW-1185">Reference proteome</keyword>
<dbReference type="PANTHER" id="PTHR35711:SF1">
    <property type="entry name" value="ECTODERMAL, ISOFORM F"/>
    <property type="match status" value="1"/>
</dbReference>
<gene>
    <name evidence="2" type="ORF">T440DRAFT_37011</name>
</gene>
<name>A0A6A7B9Z3_9PLEO</name>